<accession>A0ABQ2C1U0</accession>
<keyword evidence="1" id="KW-0812">Transmembrane</keyword>
<feature type="transmembrane region" description="Helical" evidence="1">
    <location>
        <begin position="31"/>
        <end position="50"/>
    </location>
</feature>
<dbReference type="Proteomes" id="UP000624701">
    <property type="component" value="Unassembled WGS sequence"/>
</dbReference>
<dbReference type="EMBL" id="BMDQ01000001">
    <property type="protein sequence ID" value="GGI57083.1"/>
    <property type="molecule type" value="Genomic_DNA"/>
</dbReference>
<proteinExistence type="predicted"/>
<keyword evidence="1" id="KW-1133">Transmembrane helix</keyword>
<feature type="transmembrane region" description="Helical" evidence="1">
    <location>
        <begin position="7"/>
        <end position="25"/>
    </location>
</feature>
<name>A0ABQ2C1U0_9FLAO</name>
<organism evidence="2 3">
    <name type="scientific">Winogradskyella haliclonae</name>
    <dbReference type="NCBI Taxonomy" id="2048558"/>
    <lineage>
        <taxon>Bacteria</taxon>
        <taxon>Pseudomonadati</taxon>
        <taxon>Bacteroidota</taxon>
        <taxon>Flavobacteriia</taxon>
        <taxon>Flavobacteriales</taxon>
        <taxon>Flavobacteriaceae</taxon>
        <taxon>Winogradskyella</taxon>
    </lineage>
</organism>
<evidence type="ECO:0000256" key="1">
    <source>
        <dbReference type="SAM" id="Phobius"/>
    </source>
</evidence>
<comment type="caution">
    <text evidence="2">The sequence shown here is derived from an EMBL/GenBank/DDBJ whole genome shotgun (WGS) entry which is preliminary data.</text>
</comment>
<evidence type="ECO:0000313" key="2">
    <source>
        <dbReference type="EMBL" id="GGI57083.1"/>
    </source>
</evidence>
<keyword evidence="3" id="KW-1185">Reference proteome</keyword>
<evidence type="ECO:0000313" key="3">
    <source>
        <dbReference type="Proteomes" id="UP000624701"/>
    </source>
</evidence>
<protein>
    <submittedName>
        <fullName evidence="2">Uncharacterized protein</fullName>
    </submittedName>
</protein>
<gene>
    <name evidence="2" type="ORF">GCM10011444_13920</name>
</gene>
<keyword evidence="1" id="KW-0472">Membrane</keyword>
<reference evidence="3" key="1">
    <citation type="journal article" date="2019" name="Int. J. Syst. Evol. Microbiol.">
        <title>The Global Catalogue of Microorganisms (GCM) 10K type strain sequencing project: providing services to taxonomists for standard genome sequencing and annotation.</title>
        <authorList>
            <consortium name="The Broad Institute Genomics Platform"/>
            <consortium name="The Broad Institute Genome Sequencing Center for Infectious Disease"/>
            <person name="Wu L."/>
            <person name="Ma J."/>
        </authorList>
    </citation>
    <scope>NUCLEOTIDE SEQUENCE [LARGE SCALE GENOMIC DNA]</scope>
    <source>
        <strain evidence="3">CCM 8681</strain>
    </source>
</reference>
<dbReference type="RefSeq" id="WP_188373966.1">
    <property type="nucleotide sequence ID" value="NZ_BMDQ01000001.1"/>
</dbReference>
<sequence length="55" mass="6138">MKDKTGLIIALVGIIMLAGIIIYQAKTEKAVTYLIPIALLVNLFGVFIHLKRNRK</sequence>